<feature type="transmembrane region" description="Helical" evidence="1">
    <location>
        <begin position="6"/>
        <end position="28"/>
    </location>
</feature>
<name>A0AAD0HW12_9FUSO</name>
<keyword evidence="1" id="KW-1133">Transmembrane helix</keyword>
<keyword evidence="1" id="KW-0812">Transmembrane</keyword>
<gene>
    <name evidence="2" type="ORF">C4N17_10460</name>
</gene>
<protein>
    <submittedName>
        <fullName evidence="2">Uncharacterized protein</fullName>
    </submittedName>
</protein>
<dbReference type="EMBL" id="CP028108">
    <property type="protein sequence ID" value="AVQ26023.1"/>
    <property type="molecule type" value="Genomic_DNA"/>
</dbReference>
<keyword evidence="1" id="KW-0472">Membrane</keyword>
<dbReference type="RefSeq" id="WP_008793848.1">
    <property type="nucleotide sequence ID" value="NZ_CP028108.1"/>
</dbReference>
<reference evidence="2 3" key="1">
    <citation type="submission" date="2018-03" db="EMBL/GenBank/DDBJ databases">
        <title>Complete Fusobacterium genomes using hybrid Minion sequencing.</title>
        <authorList>
            <person name="Slade D.J."/>
            <person name="Lahmers K."/>
        </authorList>
    </citation>
    <scope>NUCLEOTIDE SEQUENCE [LARGE SCALE GENOMIC DNA]</scope>
    <source>
        <strain evidence="2 3">2_1_31</strain>
    </source>
</reference>
<dbReference type="KEGG" id="fpei:C4N17_10460"/>
<dbReference type="AlphaFoldDB" id="A0AAD0HW12"/>
<feature type="transmembrane region" description="Helical" evidence="1">
    <location>
        <begin position="40"/>
        <end position="58"/>
    </location>
</feature>
<sequence length="61" mass="7168">MEIYVRVIIIIFMFHFGVIGLVGIKYAMNDNKTKKDADRINFYIFLGFVVQIAGYFLWKSV</sequence>
<dbReference type="Proteomes" id="UP000241472">
    <property type="component" value="Chromosome"/>
</dbReference>
<evidence type="ECO:0000313" key="3">
    <source>
        <dbReference type="Proteomes" id="UP000241472"/>
    </source>
</evidence>
<organism evidence="2 3">
    <name type="scientific">Fusobacterium periodonticum</name>
    <dbReference type="NCBI Taxonomy" id="860"/>
    <lineage>
        <taxon>Bacteria</taxon>
        <taxon>Fusobacteriati</taxon>
        <taxon>Fusobacteriota</taxon>
        <taxon>Fusobacteriia</taxon>
        <taxon>Fusobacteriales</taxon>
        <taxon>Fusobacteriaceae</taxon>
        <taxon>Fusobacterium</taxon>
    </lineage>
</organism>
<accession>A0AAD0HW12</accession>
<proteinExistence type="predicted"/>
<evidence type="ECO:0000313" key="2">
    <source>
        <dbReference type="EMBL" id="AVQ26023.1"/>
    </source>
</evidence>
<evidence type="ECO:0000256" key="1">
    <source>
        <dbReference type="SAM" id="Phobius"/>
    </source>
</evidence>